<dbReference type="EMBL" id="SJDL01000082">
    <property type="protein sequence ID" value="TBW46437.1"/>
    <property type="molecule type" value="Genomic_DNA"/>
</dbReference>
<feature type="signal peptide" evidence="1">
    <location>
        <begin position="1"/>
        <end position="21"/>
    </location>
</feature>
<sequence length="200" mass="22805">MRRGILLTLFFSITLALTGCATPSHDNDQSWYFSVVAPQHYKVWVEHLEFEKSGTRHWRMPMGNVECCWKGPNGPLGTGGRMSPFPNIIGIQWFSFAEQKFYQRLIELPENLPDLMRRKVEEKTSTGTSMGPRDQLVIGLAPGGEVVLWIMNQPGSEIEVARMQANPIKGDASWYKTRTQSYLKENDDYLKKHGIPTTGW</sequence>
<accession>A0ABY1ZDF3</accession>
<comment type="caution">
    <text evidence="2">The sequence shown here is derived from an EMBL/GenBank/DDBJ whole genome shotgun (WGS) entry which is preliminary data.</text>
</comment>
<dbReference type="Proteomes" id="UP000313645">
    <property type="component" value="Unassembled WGS sequence"/>
</dbReference>
<dbReference type="PROSITE" id="PS51257">
    <property type="entry name" value="PROKAR_LIPOPROTEIN"/>
    <property type="match status" value="1"/>
</dbReference>
<evidence type="ECO:0000313" key="2">
    <source>
        <dbReference type="EMBL" id="TBW46437.1"/>
    </source>
</evidence>
<gene>
    <name evidence="2" type="ORF">EZI54_23125</name>
</gene>
<proteinExistence type="predicted"/>
<dbReference type="RefSeq" id="WP_131484223.1">
    <property type="nucleotide sequence ID" value="NZ_SJDL01000082.1"/>
</dbReference>
<dbReference type="Pfam" id="PF11153">
    <property type="entry name" value="DUF2931"/>
    <property type="match status" value="1"/>
</dbReference>
<evidence type="ECO:0000313" key="3">
    <source>
        <dbReference type="Proteomes" id="UP000313645"/>
    </source>
</evidence>
<reference evidence="2 3" key="1">
    <citation type="submission" date="2019-02" db="EMBL/GenBank/DDBJ databases">
        <title>Marinobacter halodurans sp. nov., a marine bacterium isolated from sea tidal flat.</title>
        <authorList>
            <person name="Yoo Y."/>
            <person name="Lee D.W."/>
            <person name="Kim B.S."/>
            <person name="Kim J.-J."/>
        </authorList>
    </citation>
    <scope>NUCLEOTIDE SEQUENCE [LARGE SCALE GENOMIC DNA]</scope>
    <source>
        <strain evidence="2 3">YJ-S3-2</strain>
    </source>
</reference>
<keyword evidence="1" id="KW-0732">Signal</keyword>
<feature type="chain" id="PRO_5045503146" evidence="1">
    <location>
        <begin position="22"/>
        <end position="200"/>
    </location>
</feature>
<name>A0ABY1ZDF3_9GAMM</name>
<keyword evidence="3" id="KW-1185">Reference proteome</keyword>
<protein>
    <submittedName>
        <fullName evidence="2">DUF2931 family protein</fullName>
    </submittedName>
</protein>
<evidence type="ECO:0000256" key="1">
    <source>
        <dbReference type="SAM" id="SignalP"/>
    </source>
</evidence>
<dbReference type="InterPro" id="IPR021326">
    <property type="entry name" value="DUF2931"/>
</dbReference>
<organism evidence="2 3">
    <name type="scientific">Marinobacter halodurans</name>
    <dbReference type="NCBI Taxonomy" id="2528979"/>
    <lineage>
        <taxon>Bacteria</taxon>
        <taxon>Pseudomonadati</taxon>
        <taxon>Pseudomonadota</taxon>
        <taxon>Gammaproteobacteria</taxon>
        <taxon>Pseudomonadales</taxon>
        <taxon>Marinobacteraceae</taxon>
        <taxon>Marinobacter</taxon>
    </lineage>
</organism>